<reference evidence="3" key="2">
    <citation type="journal article" date="2020" name="Nat. Commun.">
        <title>Large-scale genome sequencing of mycorrhizal fungi provides insights into the early evolution of symbiotic traits.</title>
        <authorList>
            <person name="Miyauchi S."/>
            <person name="Kiss E."/>
            <person name="Kuo A."/>
            <person name="Drula E."/>
            <person name="Kohler A."/>
            <person name="Sanchez-Garcia M."/>
            <person name="Morin E."/>
            <person name="Andreopoulos B."/>
            <person name="Barry K.W."/>
            <person name="Bonito G."/>
            <person name="Buee M."/>
            <person name="Carver A."/>
            <person name="Chen C."/>
            <person name="Cichocki N."/>
            <person name="Clum A."/>
            <person name="Culley D."/>
            <person name="Crous P.W."/>
            <person name="Fauchery L."/>
            <person name="Girlanda M."/>
            <person name="Hayes R.D."/>
            <person name="Keri Z."/>
            <person name="LaButti K."/>
            <person name="Lipzen A."/>
            <person name="Lombard V."/>
            <person name="Magnuson J."/>
            <person name="Maillard F."/>
            <person name="Murat C."/>
            <person name="Nolan M."/>
            <person name="Ohm R.A."/>
            <person name="Pangilinan J."/>
            <person name="Pereira M.F."/>
            <person name="Perotto S."/>
            <person name="Peter M."/>
            <person name="Pfister S."/>
            <person name="Riley R."/>
            <person name="Sitrit Y."/>
            <person name="Stielow J.B."/>
            <person name="Szollosi G."/>
            <person name="Zifcakova L."/>
            <person name="Stursova M."/>
            <person name="Spatafora J.W."/>
            <person name="Tedersoo L."/>
            <person name="Vaario L.M."/>
            <person name="Yamada A."/>
            <person name="Yan M."/>
            <person name="Wang P."/>
            <person name="Xu J."/>
            <person name="Bruns T."/>
            <person name="Baldrian P."/>
            <person name="Vilgalys R."/>
            <person name="Dunand C."/>
            <person name="Henrissat B."/>
            <person name="Grigoriev I.V."/>
            <person name="Hibbett D."/>
            <person name="Nagy L.G."/>
            <person name="Martin F.M."/>
        </authorList>
    </citation>
    <scope>NUCLEOTIDE SEQUENCE</scope>
    <source>
        <strain evidence="3">Prilba</strain>
    </source>
</reference>
<feature type="compositionally biased region" description="Basic and acidic residues" evidence="1">
    <location>
        <begin position="232"/>
        <end position="256"/>
    </location>
</feature>
<keyword evidence="2" id="KW-0472">Membrane</keyword>
<name>A0A9P5TBB3_9AGAM</name>
<protein>
    <submittedName>
        <fullName evidence="3">Uncharacterized protein</fullName>
    </submittedName>
</protein>
<feature type="compositionally biased region" description="Low complexity" evidence="1">
    <location>
        <begin position="133"/>
        <end position="142"/>
    </location>
</feature>
<proteinExistence type="predicted"/>
<keyword evidence="2" id="KW-1133">Transmembrane helix</keyword>
<organism evidence="3 4">
    <name type="scientific">Russula ochroleuca</name>
    <dbReference type="NCBI Taxonomy" id="152965"/>
    <lineage>
        <taxon>Eukaryota</taxon>
        <taxon>Fungi</taxon>
        <taxon>Dikarya</taxon>
        <taxon>Basidiomycota</taxon>
        <taxon>Agaricomycotina</taxon>
        <taxon>Agaricomycetes</taxon>
        <taxon>Russulales</taxon>
        <taxon>Russulaceae</taxon>
        <taxon>Russula</taxon>
    </lineage>
</organism>
<evidence type="ECO:0000256" key="2">
    <source>
        <dbReference type="SAM" id="Phobius"/>
    </source>
</evidence>
<feature type="compositionally biased region" description="Gly residues" evidence="1">
    <location>
        <begin position="258"/>
        <end position="268"/>
    </location>
</feature>
<feature type="region of interest" description="Disordered" evidence="1">
    <location>
        <begin position="111"/>
        <end position="154"/>
    </location>
</feature>
<feature type="transmembrane region" description="Helical" evidence="2">
    <location>
        <begin position="27"/>
        <end position="52"/>
    </location>
</feature>
<evidence type="ECO:0000313" key="4">
    <source>
        <dbReference type="Proteomes" id="UP000759537"/>
    </source>
</evidence>
<dbReference type="OrthoDB" id="3363417at2759"/>
<feature type="region of interest" description="Disordered" evidence="1">
    <location>
        <begin position="183"/>
        <end position="302"/>
    </location>
</feature>
<feature type="compositionally biased region" description="Basic residues" evidence="1">
    <location>
        <begin position="216"/>
        <end position="231"/>
    </location>
</feature>
<evidence type="ECO:0000256" key="1">
    <source>
        <dbReference type="SAM" id="MobiDB-lite"/>
    </source>
</evidence>
<comment type="caution">
    <text evidence="3">The sequence shown here is derived from an EMBL/GenBank/DDBJ whole genome shotgun (WGS) entry which is preliminary data.</text>
</comment>
<reference evidence="3" key="1">
    <citation type="submission" date="2019-10" db="EMBL/GenBank/DDBJ databases">
        <authorList>
            <consortium name="DOE Joint Genome Institute"/>
            <person name="Kuo A."/>
            <person name="Miyauchi S."/>
            <person name="Kiss E."/>
            <person name="Drula E."/>
            <person name="Kohler A."/>
            <person name="Sanchez-Garcia M."/>
            <person name="Andreopoulos B."/>
            <person name="Barry K.W."/>
            <person name="Bonito G."/>
            <person name="Buee M."/>
            <person name="Carver A."/>
            <person name="Chen C."/>
            <person name="Cichocki N."/>
            <person name="Clum A."/>
            <person name="Culley D."/>
            <person name="Crous P.W."/>
            <person name="Fauchery L."/>
            <person name="Girlanda M."/>
            <person name="Hayes R."/>
            <person name="Keri Z."/>
            <person name="LaButti K."/>
            <person name="Lipzen A."/>
            <person name="Lombard V."/>
            <person name="Magnuson J."/>
            <person name="Maillard F."/>
            <person name="Morin E."/>
            <person name="Murat C."/>
            <person name="Nolan M."/>
            <person name="Ohm R."/>
            <person name="Pangilinan J."/>
            <person name="Pereira M."/>
            <person name="Perotto S."/>
            <person name="Peter M."/>
            <person name="Riley R."/>
            <person name="Sitrit Y."/>
            <person name="Stielow B."/>
            <person name="Szollosi G."/>
            <person name="Zifcakova L."/>
            <person name="Stursova M."/>
            <person name="Spatafora J.W."/>
            <person name="Tedersoo L."/>
            <person name="Vaario L.-M."/>
            <person name="Yamada A."/>
            <person name="Yan M."/>
            <person name="Wang P."/>
            <person name="Xu J."/>
            <person name="Bruns T."/>
            <person name="Baldrian P."/>
            <person name="Vilgalys R."/>
            <person name="Henrissat B."/>
            <person name="Grigoriev I.V."/>
            <person name="Hibbett D."/>
            <person name="Nagy L.G."/>
            <person name="Martin F.M."/>
        </authorList>
    </citation>
    <scope>NUCLEOTIDE SEQUENCE</scope>
    <source>
        <strain evidence="3">Prilba</strain>
    </source>
</reference>
<dbReference type="EMBL" id="WHVB01000005">
    <property type="protein sequence ID" value="KAF8482649.1"/>
    <property type="molecule type" value="Genomic_DNA"/>
</dbReference>
<dbReference type="Proteomes" id="UP000759537">
    <property type="component" value="Unassembled WGS sequence"/>
</dbReference>
<dbReference type="AlphaFoldDB" id="A0A9P5TBB3"/>
<feature type="compositionally biased region" description="Low complexity" evidence="1">
    <location>
        <begin position="196"/>
        <end position="205"/>
    </location>
</feature>
<accession>A0A9P5TBB3</accession>
<evidence type="ECO:0000313" key="3">
    <source>
        <dbReference type="EMBL" id="KAF8482649.1"/>
    </source>
</evidence>
<sequence length="302" mass="31588">MSSFLAAPSYLWNSYINYLWNYDSNSWVATIAYAFRIWAILAILPTLVLALLDVTSYVIARTLGDPTASTSHKSSFVTQLSPKSESKIANIDTSAPPTTLAIPVPVTVLVPPPQGEPPSGISTKPTPAPTPTPSTGATSPRAFFVDGEGSEDDGAARLAGVGVFSPVASMPGSPTVSRRNLLEKEGEDDGGGGIASGSDESGSSSVAPRGVLLQHQHQHQHRHQNQNHHHGGREAETETEGGHDGHEHAYGHERAASDGGGVNGGGSTSGESSFAMLDHEDSFEDAGVHIRRRVPGVAAADE</sequence>
<keyword evidence="2" id="KW-0812">Transmembrane</keyword>
<keyword evidence="4" id="KW-1185">Reference proteome</keyword>
<gene>
    <name evidence="3" type="ORF">DFH94DRAFT_728698</name>
</gene>